<dbReference type="Pfam" id="PF22980">
    <property type="entry name" value="Myb_DNA-bind_8"/>
    <property type="match status" value="1"/>
</dbReference>
<keyword evidence="4" id="KW-1185">Reference proteome</keyword>
<feature type="compositionally biased region" description="Polar residues" evidence="1">
    <location>
        <begin position="54"/>
        <end position="64"/>
    </location>
</feature>
<protein>
    <recommendedName>
        <fullName evidence="2">Myb-like DNA-binding domain-containing protein</fullName>
    </recommendedName>
</protein>
<dbReference type="InterPro" id="IPR054505">
    <property type="entry name" value="Myb_DNA-bind_8"/>
</dbReference>
<evidence type="ECO:0000256" key="1">
    <source>
        <dbReference type="SAM" id="MobiDB-lite"/>
    </source>
</evidence>
<feature type="domain" description="Myb-like DNA-binding" evidence="2">
    <location>
        <begin position="14"/>
        <end position="59"/>
    </location>
</feature>
<evidence type="ECO:0000259" key="2">
    <source>
        <dbReference type="Pfam" id="PF22980"/>
    </source>
</evidence>
<proteinExistence type="predicted"/>
<reference evidence="3" key="1">
    <citation type="submission" date="2022-12" db="EMBL/GenBank/DDBJ databases">
        <authorList>
            <person name="Petersen C."/>
        </authorList>
    </citation>
    <scope>NUCLEOTIDE SEQUENCE</scope>
    <source>
        <strain evidence="3">IBT 21472</strain>
    </source>
</reference>
<evidence type="ECO:0000313" key="4">
    <source>
        <dbReference type="Proteomes" id="UP001147746"/>
    </source>
</evidence>
<sequence length="280" mass="31179">MGQRSKVLDTEGPTPKFLYAIIKQLDIRSVNWNRVASDLEISNGHAARMRYSRFKSQMEPSSAQKPPRKKNIKKGENGGCKGNMPASAPLPMSMQMPFPMPALGSALKMEPSDSQFPSSTSIKCESGRQTNAGDSAFAEISEFQHHFQRMISSNGMPYPSHMSHYVPRGLQYSMTSGVPPPLPHYEHSFPSMALPNDVNMHNFSLQQPAFYNAPVITWEPPAPIQRDPTPAKIKEEPEVVQSMAFHDAPIKMENLRKDRLKDGADERLPSCNSLALEIAL</sequence>
<feature type="region of interest" description="Disordered" evidence="1">
    <location>
        <begin position="109"/>
        <end position="129"/>
    </location>
</feature>
<organism evidence="3 4">
    <name type="scientific">Penicillium atrosanguineum</name>
    <dbReference type="NCBI Taxonomy" id="1132637"/>
    <lineage>
        <taxon>Eukaryota</taxon>
        <taxon>Fungi</taxon>
        <taxon>Dikarya</taxon>
        <taxon>Ascomycota</taxon>
        <taxon>Pezizomycotina</taxon>
        <taxon>Eurotiomycetes</taxon>
        <taxon>Eurotiomycetidae</taxon>
        <taxon>Eurotiales</taxon>
        <taxon>Aspergillaceae</taxon>
        <taxon>Penicillium</taxon>
    </lineage>
</organism>
<gene>
    <name evidence="3" type="ORF">N7476_009136</name>
</gene>
<evidence type="ECO:0000313" key="3">
    <source>
        <dbReference type="EMBL" id="KAJ5308480.1"/>
    </source>
</evidence>
<feature type="region of interest" description="Disordered" evidence="1">
    <location>
        <begin position="54"/>
        <end position="85"/>
    </location>
</feature>
<dbReference type="AlphaFoldDB" id="A0A9W9U393"/>
<comment type="caution">
    <text evidence="3">The sequence shown here is derived from an EMBL/GenBank/DDBJ whole genome shotgun (WGS) entry which is preliminary data.</text>
</comment>
<reference evidence="3" key="2">
    <citation type="journal article" date="2023" name="IMA Fungus">
        <title>Comparative genomic study of the Penicillium genus elucidates a diverse pangenome and 15 lateral gene transfer events.</title>
        <authorList>
            <person name="Petersen C."/>
            <person name="Sorensen T."/>
            <person name="Nielsen M.R."/>
            <person name="Sondergaard T.E."/>
            <person name="Sorensen J.L."/>
            <person name="Fitzpatrick D.A."/>
            <person name="Frisvad J.C."/>
            <person name="Nielsen K.L."/>
        </authorList>
    </citation>
    <scope>NUCLEOTIDE SEQUENCE</scope>
    <source>
        <strain evidence="3">IBT 21472</strain>
    </source>
</reference>
<dbReference type="Proteomes" id="UP001147746">
    <property type="component" value="Unassembled WGS sequence"/>
</dbReference>
<name>A0A9W9U393_9EURO</name>
<accession>A0A9W9U393</accession>
<dbReference type="EMBL" id="JAPZBO010000008">
    <property type="protein sequence ID" value="KAJ5308480.1"/>
    <property type="molecule type" value="Genomic_DNA"/>
</dbReference>
<dbReference type="OrthoDB" id="3944408at2759"/>
<feature type="compositionally biased region" description="Polar residues" evidence="1">
    <location>
        <begin position="112"/>
        <end position="129"/>
    </location>
</feature>